<dbReference type="InterPro" id="IPR018511">
    <property type="entry name" value="Hemolysin-typ_Ca-bd_CS"/>
</dbReference>
<sequence length="1224" mass="120808">MAAGSKAKSPVASSKKIQALLSDGDDTQEIRAGEPVNGPLDGGAGNDTLKLIGPGLDSLGANQNFENLDVQSGTWSVNSAAYDMINIRAGAMVTSQLRLAPQGDLGVSAGATLLVTNGTNAVTSTGAGNVDNAGSIIALGATANAINGGTLYNRVGGLILAQLAVIVSEAAAAPGNEIVNEGMMQSLSGRAIVLNGDAGDLLVNTRTGSIVGSVETGGGNDLITNQGSIAAAGGTAIDAGAGNDTVNLHAGSTLVGKVILGAGNDVLSSQMAGALDIDAGDGQDSIATGDGNDRILGGAGIDLIHAGGGNDIIEGGADNDTLNGGTGNDIIDGGAGEDTASFYDDAAGVTVNFATGTATGAASGNDTLISIEKVITGTGNDTIIVSTAGPLPTGIDGGAGTDTVRLIGTGTGALVATTGVENLVVQQGTWTAAASDYSAVTIQGGARLNSTVNLNNNDKLTVETGGILANPTAINWAGGGNAIVDNAGRIESSTRVLNTTAGATGTLTFNNLIGGTVVGPITPAGAGQADAVITLNNAGTIESGVDGRAIDFRTFDNNGANAVINNNVGGIIRKIGGDDADVIRPGADATVNNRGTITTVAGWAGGGDAIDFQGDAGGKVNNWGLIEGSKHAVTGSQALTVVNNGTMIGRNGSAVNIDNGGTEAEKVFITNNAGAVMEGRSAELGDSDGDAVDVDGLAQILNYGRISGLGHQGYHDGEPNVSEGIAIGGGTILNYGKDAIIYGYGRAIQVDNSGNANALGKTFINNEGLIQGDGHGPEGVSAADAARFDLRGNEAVNLVGDYADELLNQSTGRIVGGVSMGGGNDHLQSLGAFVATGGSAIDMGAGNDTVYFYTGTTVQGTVLLGTGDDLVLSTADTSLVIEGGDSDDQMYIGGYTVGDDILSGGAGNDRIYAGIGEDQIDGGIGNDALYGEAGDDLILGGAGDDTIDGGADDDVLYGDAGNDTMIGGLGDDILKGGADNDTFIITSTADGHDKYDGGAGIDTVDFSAVTAAVTLTLRDTGTSSFATDTFENIENAIGGSGADKLTGNAFANVLVGNGGDDILKGGAGDDRLEGGEGADDLDGGADNDTLLGGADNDIIKGGAGNDIIIGGAGADTLTGGAGNDVFVFTSIGDGIDTITDFRTSGASEDHFQFSASMFTGFTGDDAFDLIGSGYLRAVAANGSTQIQVDVDGGGNNFQTLAIVNGTISNGILADHVALQFELIA</sequence>
<evidence type="ECO:0000256" key="3">
    <source>
        <dbReference type="ARBA" id="ARBA00022525"/>
    </source>
</evidence>
<keyword evidence="6" id="KW-0843">Virulence</keyword>
<evidence type="ECO:0000256" key="8">
    <source>
        <dbReference type="SAM" id="MobiDB-lite"/>
    </source>
</evidence>
<dbReference type="AlphaFoldDB" id="A0A0S3PSH4"/>
<dbReference type="InterPro" id="IPR011049">
    <property type="entry name" value="Serralysin-like_metalloprot_C"/>
</dbReference>
<evidence type="ECO:0000256" key="7">
    <source>
        <dbReference type="ARBA" id="ARBA00023136"/>
    </source>
</evidence>
<gene>
    <name evidence="9" type="primary">cya_3</name>
    <name evidence="9" type="ORF">GJW-30_1_01377</name>
</gene>
<dbReference type="PRINTS" id="PR01488">
    <property type="entry name" value="RTXTOXINA"/>
</dbReference>
<dbReference type="PANTHER" id="PTHR38340">
    <property type="entry name" value="S-LAYER PROTEIN"/>
    <property type="match status" value="1"/>
</dbReference>
<dbReference type="Proteomes" id="UP000236884">
    <property type="component" value="Chromosome"/>
</dbReference>
<protein>
    <submittedName>
        <fullName evidence="9">Bifunctional hemolysin/adenylate cyclase</fullName>
    </submittedName>
</protein>
<evidence type="ECO:0000256" key="1">
    <source>
        <dbReference type="ARBA" id="ARBA00004370"/>
    </source>
</evidence>
<keyword evidence="10" id="KW-1185">Reference proteome</keyword>
<dbReference type="PROSITE" id="PS00330">
    <property type="entry name" value="HEMOLYSIN_CALCIUM"/>
    <property type="match status" value="4"/>
</dbReference>
<evidence type="ECO:0000313" key="10">
    <source>
        <dbReference type="Proteomes" id="UP000236884"/>
    </source>
</evidence>
<keyword evidence="5" id="KW-0677">Repeat</keyword>
<dbReference type="SUPFAM" id="SSF51120">
    <property type="entry name" value="beta-Roll"/>
    <property type="match status" value="3"/>
</dbReference>
<evidence type="ECO:0000256" key="5">
    <source>
        <dbReference type="ARBA" id="ARBA00022737"/>
    </source>
</evidence>
<keyword evidence="3" id="KW-0964">Secreted</keyword>
<keyword evidence="7" id="KW-0472">Membrane</keyword>
<dbReference type="InterPro" id="IPR001343">
    <property type="entry name" value="Hemolysn_Ca-bd"/>
</dbReference>
<evidence type="ECO:0000256" key="6">
    <source>
        <dbReference type="ARBA" id="ARBA00023026"/>
    </source>
</evidence>
<dbReference type="InterPro" id="IPR050557">
    <property type="entry name" value="RTX_toxin/Mannuronan_C5-epim"/>
</dbReference>
<evidence type="ECO:0000313" key="9">
    <source>
        <dbReference type="EMBL" id="BAT58850.1"/>
    </source>
</evidence>
<dbReference type="GO" id="GO:0005509">
    <property type="term" value="F:calcium ion binding"/>
    <property type="evidence" value="ECO:0007669"/>
    <property type="project" value="InterPro"/>
</dbReference>
<comment type="subcellular location">
    <subcellularLocation>
        <location evidence="1">Membrane</location>
    </subcellularLocation>
    <subcellularLocation>
        <location evidence="2">Secreted</location>
    </subcellularLocation>
</comment>
<dbReference type="GO" id="GO:0005576">
    <property type="term" value="C:extracellular region"/>
    <property type="evidence" value="ECO:0007669"/>
    <property type="project" value="UniProtKB-SubCell"/>
</dbReference>
<dbReference type="PRINTS" id="PR00313">
    <property type="entry name" value="CABNDNGRPT"/>
</dbReference>
<dbReference type="RefSeq" id="WP_096353395.1">
    <property type="nucleotide sequence ID" value="NZ_AP014946.1"/>
</dbReference>
<keyword evidence="4" id="KW-0800">Toxin</keyword>
<name>A0A0S3PSH4_9BRAD</name>
<evidence type="ECO:0000256" key="2">
    <source>
        <dbReference type="ARBA" id="ARBA00004613"/>
    </source>
</evidence>
<dbReference type="Pfam" id="PF00353">
    <property type="entry name" value="HemolysinCabind"/>
    <property type="match status" value="6"/>
</dbReference>
<feature type="region of interest" description="Disordered" evidence="8">
    <location>
        <begin position="1"/>
        <end position="45"/>
    </location>
</feature>
<organism evidence="9 10">
    <name type="scientific">Variibacter gotjawalensis</name>
    <dbReference type="NCBI Taxonomy" id="1333996"/>
    <lineage>
        <taxon>Bacteria</taxon>
        <taxon>Pseudomonadati</taxon>
        <taxon>Pseudomonadota</taxon>
        <taxon>Alphaproteobacteria</taxon>
        <taxon>Hyphomicrobiales</taxon>
        <taxon>Nitrobacteraceae</taxon>
        <taxon>Variibacter</taxon>
    </lineage>
</organism>
<dbReference type="GO" id="GO:0016020">
    <property type="term" value="C:membrane"/>
    <property type="evidence" value="ECO:0007669"/>
    <property type="project" value="UniProtKB-SubCell"/>
</dbReference>
<dbReference type="KEGG" id="vgo:GJW-30_1_01377"/>
<accession>A0A0S3PSH4</accession>
<dbReference type="InterPro" id="IPR003995">
    <property type="entry name" value="RTX_toxin_determinant-A"/>
</dbReference>
<dbReference type="GO" id="GO:0090729">
    <property type="term" value="F:toxin activity"/>
    <property type="evidence" value="ECO:0007669"/>
    <property type="project" value="UniProtKB-KW"/>
</dbReference>
<dbReference type="OrthoDB" id="8144624at2"/>
<reference evidence="9 10" key="1">
    <citation type="submission" date="2015-08" db="EMBL/GenBank/DDBJ databases">
        <title>Investigation of the bacterial diversity of lava forest soil.</title>
        <authorList>
            <person name="Lee J.S."/>
        </authorList>
    </citation>
    <scope>NUCLEOTIDE SEQUENCE [LARGE SCALE GENOMIC DNA]</scope>
    <source>
        <strain evidence="9 10">GJW-30</strain>
    </source>
</reference>
<dbReference type="EMBL" id="AP014946">
    <property type="protein sequence ID" value="BAT58850.1"/>
    <property type="molecule type" value="Genomic_DNA"/>
</dbReference>
<dbReference type="PANTHER" id="PTHR38340:SF1">
    <property type="entry name" value="S-LAYER PROTEIN"/>
    <property type="match status" value="1"/>
</dbReference>
<evidence type="ECO:0000256" key="4">
    <source>
        <dbReference type="ARBA" id="ARBA00022656"/>
    </source>
</evidence>
<feature type="compositionally biased region" description="Acidic residues" evidence="8">
    <location>
        <begin position="1076"/>
        <end position="1085"/>
    </location>
</feature>
<feature type="region of interest" description="Disordered" evidence="8">
    <location>
        <begin position="1066"/>
        <end position="1086"/>
    </location>
</feature>
<proteinExistence type="predicted"/>
<feature type="compositionally biased region" description="Low complexity" evidence="8">
    <location>
        <begin position="1"/>
        <end position="16"/>
    </location>
</feature>
<dbReference type="Gene3D" id="2.150.10.10">
    <property type="entry name" value="Serralysin-like metalloprotease, C-terminal"/>
    <property type="match status" value="5"/>
</dbReference>